<proteinExistence type="predicted"/>
<sequence length="78" mass="8820">MAITVYSRPNKVDDLVTKPRRYRLKNDAFQSAASPHVAIKHFISEHSQPSQPFVWRSDPERLIAAGRSGGKCRNQSGR</sequence>
<dbReference type="RefSeq" id="WP_394314948.1">
    <property type="nucleotide sequence ID" value="NZ_JBHGPK010000029.1"/>
</dbReference>
<accession>A0ABV6ZPX3</accession>
<comment type="caution">
    <text evidence="1">The sequence shown here is derived from an EMBL/GenBank/DDBJ whole genome shotgun (WGS) entry which is preliminary data.</text>
</comment>
<name>A0ABV6ZPX3_9HYPH</name>
<dbReference type="EMBL" id="JBHGPK010000029">
    <property type="protein sequence ID" value="MFC2254207.1"/>
    <property type="molecule type" value="Genomic_DNA"/>
</dbReference>
<evidence type="ECO:0008006" key="3">
    <source>
        <dbReference type="Google" id="ProtNLM"/>
    </source>
</evidence>
<gene>
    <name evidence="1" type="ORF">ACETRX_31600</name>
</gene>
<organism evidence="1 2">
    <name type="scientific">Labrys neptuniae</name>
    <dbReference type="NCBI Taxonomy" id="376174"/>
    <lineage>
        <taxon>Bacteria</taxon>
        <taxon>Pseudomonadati</taxon>
        <taxon>Pseudomonadota</taxon>
        <taxon>Alphaproteobacteria</taxon>
        <taxon>Hyphomicrobiales</taxon>
        <taxon>Xanthobacteraceae</taxon>
        <taxon>Labrys</taxon>
    </lineage>
</organism>
<evidence type="ECO:0000313" key="2">
    <source>
        <dbReference type="Proteomes" id="UP001595190"/>
    </source>
</evidence>
<protein>
    <recommendedName>
        <fullName evidence="3">Transposase</fullName>
    </recommendedName>
</protein>
<evidence type="ECO:0000313" key="1">
    <source>
        <dbReference type="EMBL" id="MFC2254207.1"/>
    </source>
</evidence>
<dbReference type="Proteomes" id="UP001595190">
    <property type="component" value="Unassembled WGS sequence"/>
</dbReference>
<reference evidence="1 2" key="1">
    <citation type="submission" date="2024-09" db="EMBL/GenBank/DDBJ databases">
        <title>Description of Labrys sedimenti sp. nov., isolated from a diclofenac-degrading enrichment culture, and genome-based reclassification of Labrys portucalensis as a later heterotypic synonym of Labrys neptuniae.</title>
        <authorList>
            <person name="Tancsics A."/>
            <person name="Csepanyi A."/>
        </authorList>
    </citation>
    <scope>NUCLEOTIDE SEQUENCE [LARGE SCALE GENOMIC DNA]</scope>
    <source>
        <strain evidence="1 2">LMG 23412</strain>
    </source>
</reference>